<feature type="transmembrane region" description="Helical" evidence="1">
    <location>
        <begin position="131"/>
        <end position="150"/>
    </location>
</feature>
<sequence>MDSTIIDFLYIYGSLLFLLIIFNPRSEFSIALVIITCIRLFCIGTRTSLGSDIENYTAVLSQCDLSSINAQEFFWQLACLPSTYLSDIFPYPFFWIAALDCLLFVLIAYLGGLRVAALHDLTYLLSNSMGAIRQALAMKIMLAAVLLYVSHRKKQNFLAYLAVLATPLVHLASVVPVAMMQFMRSGVVMRVVLIATVLLFSYMLVDEALLSKLMFYVEFEGFRSTQDIYLSWIKRILIILSSLTLTISNNIYWQFYSVGLVLAAAEFQVPEIAVRLGAYFEQFEVLLISAPMKPRLCRIGIAWYVLTAVVYTSRYMINIGLLNR</sequence>
<keyword evidence="3" id="KW-1185">Reference proteome</keyword>
<name>A0A844GFR2_9NEIS</name>
<dbReference type="Pfam" id="PF14897">
    <property type="entry name" value="EpsG"/>
    <property type="match status" value="1"/>
</dbReference>
<keyword evidence="1" id="KW-1133">Transmembrane helix</keyword>
<feature type="transmembrane region" description="Helical" evidence="1">
    <location>
        <begin position="301"/>
        <end position="322"/>
    </location>
</feature>
<feature type="transmembrane region" description="Helical" evidence="1">
    <location>
        <begin position="93"/>
        <end position="111"/>
    </location>
</feature>
<dbReference type="AlphaFoldDB" id="A0A844GFR2"/>
<keyword evidence="1" id="KW-0812">Transmembrane</keyword>
<dbReference type="Proteomes" id="UP000446658">
    <property type="component" value="Unassembled WGS sequence"/>
</dbReference>
<reference evidence="2 3" key="1">
    <citation type="submission" date="2019-11" db="EMBL/GenBank/DDBJ databases">
        <title>Draft genome sequence of Paludibacterium sp. dN18-1.</title>
        <authorList>
            <person name="Im W.-T."/>
        </authorList>
    </citation>
    <scope>NUCLEOTIDE SEQUENCE [LARGE SCALE GENOMIC DNA]</scope>
    <source>
        <strain evidence="3">dN 18-1</strain>
    </source>
</reference>
<dbReference type="EMBL" id="WLYX01000001">
    <property type="protein sequence ID" value="MTD33365.1"/>
    <property type="molecule type" value="Genomic_DNA"/>
</dbReference>
<keyword evidence="1" id="KW-0472">Membrane</keyword>
<feature type="transmembrane region" description="Helical" evidence="1">
    <location>
        <begin position="232"/>
        <end position="253"/>
    </location>
</feature>
<dbReference type="RefSeq" id="WP_230370255.1">
    <property type="nucleotide sequence ID" value="NZ_WLYX01000001.1"/>
</dbReference>
<dbReference type="InterPro" id="IPR049458">
    <property type="entry name" value="EpsG-like"/>
</dbReference>
<protein>
    <recommendedName>
        <fullName evidence="4">EpsG family protein</fullName>
    </recommendedName>
</protein>
<evidence type="ECO:0000313" key="2">
    <source>
        <dbReference type="EMBL" id="MTD33365.1"/>
    </source>
</evidence>
<organism evidence="2 3">
    <name type="scientific">Paludibacterium denitrificans</name>
    <dbReference type="NCBI Taxonomy" id="2675226"/>
    <lineage>
        <taxon>Bacteria</taxon>
        <taxon>Pseudomonadati</taxon>
        <taxon>Pseudomonadota</taxon>
        <taxon>Betaproteobacteria</taxon>
        <taxon>Neisseriales</taxon>
        <taxon>Chromobacteriaceae</taxon>
        <taxon>Paludibacterium</taxon>
    </lineage>
</organism>
<evidence type="ECO:0008006" key="4">
    <source>
        <dbReference type="Google" id="ProtNLM"/>
    </source>
</evidence>
<evidence type="ECO:0000256" key="1">
    <source>
        <dbReference type="SAM" id="Phobius"/>
    </source>
</evidence>
<feature type="transmembrane region" description="Helical" evidence="1">
    <location>
        <begin position="187"/>
        <end position="205"/>
    </location>
</feature>
<evidence type="ECO:0000313" key="3">
    <source>
        <dbReference type="Proteomes" id="UP000446658"/>
    </source>
</evidence>
<feature type="transmembrane region" description="Helical" evidence="1">
    <location>
        <begin position="5"/>
        <end position="22"/>
    </location>
</feature>
<accession>A0A844GFR2</accession>
<feature type="transmembrane region" description="Helical" evidence="1">
    <location>
        <begin position="157"/>
        <end position="181"/>
    </location>
</feature>
<gene>
    <name evidence="2" type="ORF">GKE73_10335</name>
</gene>
<proteinExistence type="predicted"/>
<comment type="caution">
    <text evidence="2">The sequence shown here is derived from an EMBL/GenBank/DDBJ whole genome shotgun (WGS) entry which is preliminary data.</text>
</comment>